<evidence type="ECO:0000256" key="5">
    <source>
        <dbReference type="ARBA" id="ARBA00022741"/>
    </source>
</evidence>
<dbReference type="InterPro" id="IPR036890">
    <property type="entry name" value="HATPase_C_sf"/>
</dbReference>
<evidence type="ECO:0000259" key="10">
    <source>
        <dbReference type="PROSITE" id="PS50109"/>
    </source>
</evidence>
<accession>A0A3G9GBN5</accession>
<evidence type="ECO:0000256" key="7">
    <source>
        <dbReference type="ARBA" id="ARBA00022840"/>
    </source>
</evidence>
<dbReference type="Gene3D" id="3.30.565.10">
    <property type="entry name" value="Histidine kinase-like ATPase, C-terminal domain"/>
    <property type="match status" value="1"/>
</dbReference>
<gene>
    <name evidence="11" type="ORF">EM6_2587</name>
</gene>
<dbReference type="Pfam" id="PF02518">
    <property type="entry name" value="HATPase_c"/>
    <property type="match status" value="1"/>
</dbReference>
<keyword evidence="4" id="KW-0808">Transferase</keyword>
<dbReference type="GO" id="GO:0005524">
    <property type="term" value="F:ATP binding"/>
    <property type="evidence" value="ECO:0007669"/>
    <property type="project" value="UniProtKB-KW"/>
</dbReference>
<keyword evidence="7" id="KW-0067">ATP-binding</keyword>
<feature type="transmembrane region" description="Helical" evidence="9">
    <location>
        <begin position="31"/>
        <end position="50"/>
    </location>
</feature>
<dbReference type="PROSITE" id="PS50109">
    <property type="entry name" value="HIS_KIN"/>
    <property type="match status" value="1"/>
</dbReference>
<organism evidence="11 12">
    <name type="scientific">Asticcacaulis excentricus</name>
    <dbReference type="NCBI Taxonomy" id="78587"/>
    <lineage>
        <taxon>Bacteria</taxon>
        <taxon>Pseudomonadati</taxon>
        <taxon>Pseudomonadota</taxon>
        <taxon>Alphaproteobacteria</taxon>
        <taxon>Caulobacterales</taxon>
        <taxon>Caulobacteraceae</taxon>
        <taxon>Asticcacaulis</taxon>
    </lineage>
</organism>
<keyword evidence="6 11" id="KW-0418">Kinase</keyword>
<evidence type="ECO:0000313" key="11">
    <source>
        <dbReference type="EMBL" id="BBF81968.1"/>
    </source>
</evidence>
<evidence type="ECO:0000256" key="2">
    <source>
        <dbReference type="ARBA" id="ARBA00012438"/>
    </source>
</evidence>
<dbReference type="InterPro" id="IPR004358">
    <property type="entry name" value="Sig_transdc_His_kin-like_C"/>
</dbReference>
<keyword evidence="3" id="KW-0597">Phosphoprotein</keyword>
<dbReference type="Proteomes" id="UP000278756">
    <property type="component" value="Chromosome 2"/>
</dbReference>
<evidence type="ECO:0000313" key="12">
    <source>
        <dbReference type="Proteomes" id="UP000278756"/>
    </source>
</evidence>
<dbReference type="GO" id="GO:0000160">
    <property type="term" value="P:phosphorelay signal transduction system"/>
    <property type="evidence" value="ECO:0007669"/>
    <property type="project" value="UniProtKB-KW"/>
</dbReference>
<dbReference type="PANTHER" id="PTHR43065:SF10">
    <property type="entry name" value="PEROXIDE STRESS-ACTIVATED HISTIDINE KINASE MAK3"/>
    <property type="match status" value="1"/>
</dbReference>
<dbReference type="InterPro" id="IPR003594">
    <property type="entry name" value="HATPase_dom"/>
</dbReference>
<evidence type="ECO:0000256" key="1">
    <source>
        <dbReference type="ARBA" id="ARBA00000085"/>
    </source>
</evidence>
<keyword evidence="8" id="KW-0902">Two-component regulatory system</keyword>
<dbReference type="AlphaFoldDB" id="A0A3G9GBN5"/>
<sequence>MASEPRLRQGLALLALALSAAFIGDAVNRALWANAALGALVCLILFAYLMSGNRAAAALPPASAPTGHSDPVHVFLDQIPLPLISLAPGGMPQAVNRAARALFETDDAIVRGREALLSALTPPNEPRLDLFGRRYALTLNEVQTEDGAFRLATLTDVQSEIYRVEAATLRDTLQVLGHEIMNSLTPISSLADIARDYLSPMSGEAADHARDALTTLSRRSASLTRFIDAYRALARLPAPQLQPVHPGRLVEDVLRFFTRNPAMAGIRFDLEVEAGVPWVALDEAQVGQALINIITNAVEATESNAGLRQVSVRVSHTPHDVVIRIADNGEGIAESVRAGLFMTFTSTKPHGSGTGLNLARQIALAHGGNLGLLDEPSASTVFAFTFPVTG</sequence>
<dbReference type="RefSeq" id="WP_126423600.1">
    <property type="nucleotide sequence ID" value="NZ_AP018828.1"/>
</dbReference>
<dbReference type="OrthoDB" id="1931120at2"/>
<dbReference type="EC" id="2.7.13.3" evidence="2"/>
<dbReference type="EMBL" id="AP018828">
    <property type="protein sequence ID" value="BBF81968.1"/>
    <property type="molecule type" value="Genomic_DNA"/>
</dbReference>
<proteinExistence type="predicted"/>
<evidence type="ECO:0000256" key="6">
    <source>
        <dbReference type="ARBA" id="ARBA00022777"/>
    </source>
</evidence>
<protein>
    <recommendedName>
        <fullName evidence="2">histidine kinase</fullName>
        <ecNumber evidence="2">2.7.13.3</ecNumber>
    </recommendedName>
</protein>
<reference evidence="12" key="1">
    <citation type="journal article" date="2017" name="Biotechnol. Biofuels">
        <title>Evaluation of environmental bacterial communities as a factor affecting the growth of duckweed Lemna minor.</title>
        <authorList>
            <person name="Ishizawa H."/>
            <person name="Kuroda M."/>
            <person name="Morikawa M."/>
            <person name="Ike M."/>
        </authorList>
    </citation>
    <scope>NUCLEOTIDE SEQUENCE [LARGE SCALE GENOMIC DNA]</scope>
    <source>
        <strain evidence="12">M6</strain>
    </source>
</reference>
<evidence type="ECO:0000256" key="9">
    <source>
        <dbReference type="SAM" id="Phobius"/>
    </source>
</evidence>
<evidence type="ECO:0000256" key="4">
    <source>
        <dbReference type="ARBA" id="ARBA00022679"/>
    </source>
</evidence>
<evidence type="ECO:0000256" key="3">
    <source>
        <dbReference type="ARBA" id="ARBA00022553"/>
    </source>
</evidence>
<feature type="domain" description="Histidine kinase" evidence="10">
    <location>
        <begin position="175"/>
        <end position="390"/>
    </location>
</feature>
<dbReference type="SUPFAM" id="SSF55874">
    <property type="entry name" value="ATPase domain of HSP90 chaperone/DNA topoisomerase II/histidine kinase"/>
    <property type="match status" value="1"/>
</dbReference>
<dbReference type="SMART" id="SM00387">
    <property type="entry name" value="HATPase_c"/>
    <property type="match status" value="1"/>
</dbReference>
<evidence type="ECO:0000256" key="8">
    <source>
        <dbReference type="ARBA" id="ARBA00023012"/>
    </source>
</evidence>
<dbReference type="InterPro" id="IPR005467">
    <property type="entry name" value="His_kinase_dom"/>
</dbReference>
<reference evidence="12" key="2">
    <citation type="journal article" date="2017" name="Plant Physiol. Biochem.">
        <title>Differential oxidative and antioxidative response of duckweed Lemna minor toward plant growth promoting/inhibiting bacteria.</title>
        <authorList>
            <person name="Ishizawa H."/>
            <person name="Kuroda M."/>
            <person name="Morikawa M."/>
            <person name="Ike M."/>
        </authorList>
    </citation>
    <scope>NUCLEOTIDE SEQUENCE [LARGE SCALE GENOMIC DNA]</scope>
    <source>
        <strain evidence="12">M6</strain>
    </source>
</reference>
<name>A0A3G9GBN5_9CAUL</name>
<keyword evidence="5" id="KW-0547">Nucleotide-binding</keyword>
<dbReference type="PANTHER" id="PTHR43065">
    <property type="entry name" value="SENSOR HISTIDINE KINASE"/>
    <property type="match status" value="1"/>
</dbReference>
<comment type="catalytic activity">
    <reaction evidence="1">
        <text>ATP + protein L-histidine = ADP + protein N-phospho-L-histidine.</text>
        <dbReference type="EC" id="2.7.13.3"/>
    </reaction>
</comment>
<keyword evidence="9" id="KW-1133">Transmembrane helix</keyword>
<keyword evidence="9" id="KW-0812">Transmembrane</keyword>
<dbReference type="GO" id="GO:0004673">
    <property type="term" value="F:protein histidine kinase activity"/>
    <property type="evidence" value="ECO:0007669"/>
    <property type="project" value="UniProtKB-EC"/>
</dbReference>
<keyword evidence="9" id="KW-0472">Membrane</keyword>
<dbReference type="PRINTS" id="PR00344">
    <property type="entry name" value="BCTRLSENSOR"/>
</dbReference>